<accession>A0A5M6C5T3</accession>
<feature type="compositionally biased region" description="Acidic residues" evidence="1">
    <location>
        <begin position="75"/>
        <end position="84"/>
    </location>
</feature>
<keyword evidence="3" id="KW-1185">Reference proteome</keyword>
<feature type="compositionally biased region" description="Polar residues" evidence="1">
    <location>
        <begin position="31"/>
        <end position="42"/>
    </location>
</feature>
<name>A0A5M6C5T3_9TREE</name>
<reference evidence="2" key="1">
    <citation type="submission" date="2017-08" db="EMBL/GenBank/DDBJ databases">
        <authorList>
            <person name="Cuomo C."/>
            <person name="Billmyre B."/>
            <person name="Heitman J."/>
        </authorList>
    </citation>
    <scope>NUCLEOTIDE SEQUENCE</scope>
    <source>
        <strain evidence="2">CBS 12478</strain>
    </source>
</reference>
<dbReference type="GeneID" id="43586847"/>
<dbReference type="RefSeq" id="XP_031863069.1">
    <property type="nucleotide sequence ID" value="XM_032002730.1"/>
</dbReference>
<protein>
    <submittedName>
        <fullName evidence="2">Uncharacterized protein</fullName>
    </submittedName>
</protein>
<evidence type="ECO:0000313" key="3">
    <source>
        <dbReference type="Proteomes" id="UP000322225"/>
    </source>
</evidence>
<evidence type="ECO:0000256" key="1">
    <source>
        <dbReference type="SAM" id="MobiDB-lite"/>
    </source>
</evidence>
<dbReference type="EMBL" id="CP144052">
    <property type="protein sequence ID" value="WWD16648.1"/>
    <property type="molecule type" value="Genomic_DNA"/>
</dbReference>
<proteinExistence type="predicted"/>
<evidence type="ECO:0000313" key="2">
    <source>
        <dbReference type="EMBL" id="WWD16648.1"/>
    </source>
</evidence>
<feature type="region of interest" description="Disordered" evidence="1">
    <location>
        <begin position="1"/>
        <end position="48"/>
    </location>
</feature>
<dbReference type="Proteomes" id="UP000322225">
    <property type="component" value="Chromosome 2"/>
</dbReference>
<gene>
    <name evidence="2" type="ORF">CI109_101078</name>
</gene>
<dbReference type="KEGG" id="ksn:43586847"/>
<reference evidence="2" key="2">
    <citation type="submission" date="2024-01" db="EMBL/GenBank/DDBJ databases">
        <title>Comparative genomics of Cryptococcus and Kwoniella reveals pathogenesis evolution and contrasting modes of karyotype evolution via chromosome fusion or intercentromeric recombination.</title>
        <authorList>
            <person name="Coelho M.A."/>
            <person name="David-Palma M."/>
            <person name="Shea T."/>
            <person name="Bowers K."/>
            <person name="McGinley-Smith S."/>
            <person name="Mohammad A.W."/>
            <person name="Gnirke A."/>
            <person name="Yurkov A.M."/>
            <person name="Nowrousian M."/>
            <person name="Sun S."/>
            <person name="Cuomo C.A."/>
            <person name="Heitman J."/>
        </authorList>
    </citation>
    <scope>NUCLEOTIDE SEQUENCE</scope>
    <source>
        <strain evidence="2">CBS 12478</strain>
    </source>
</reference>
<feature type="compositionally biased region" description="Low complexity" evidence="1">
    <location>
        <begin position="8"/>
        <end position="28"/>
    </location>
</feature>
<sequence>MSSRPIKSASTRTDTTTSTSTGPTSIRTVDSRSVYNPRQFVSKTPGRESRLTRLKALSIEDIVTTETVTKTEPSEPNEEVEDGEVGYPLRRTESRKPWKAHFGK</sequence>
<feature type="region of interest" description="Disordered" evidence="1">
    <location>
        <begin position="66"/>
        <end position="104"/>
    </location>
</feature>
<dbReference type="AlphaFoldDB" id="A0A5M6C5T3"/>
<organism evidence="2 3">
    <name type="scientific">Kwoniella shandongensis</name>
    <dbReference type="NCBI Taxonomy" id="1734106"/>
    <lineage>
        <taxon>Eukaryota</taxon>
        <taxon>Fungi</taxon>
        <taxon>Dikarya</taxon>
        <taxon>Basidiomycota</taxon>
        <taxon>Agaricomycotina</taxon>
        <taxon>Tremellomycetes</taxon>
        <taxon>Tremellales</taxon>
        <taxon>Cryptococcaceae</taxon>
        <taxon>Kwoniella</taxon>
    </lineage>
</organism>